<dbReference type="Gene3D" id="3.40.50.1820">
    <property type="entry name" value="alpha/beta hydrolase"/>
    <property type="match status" value="1"/>
</dbReference>
<evidence type="ECO:0000259" key="1">
    <source>
        <dbReference type="Pfam" id="PF12146"/>
    </source>
</evidence>
<dbReference type="Pfam" id="PF12146">
    <property type="entry name" value="Hydrolase_4"/>
    <property type="match status" value="1"/>
</dbReference>
<dbReference type="InterPro" id="IPR029058">
    <property type="entry name" value="AB_hydrolase_fold"/>
</dbReference>
<protein>
    <submittedName>
        <fullName evidence="2">Lysophospholipase</fullName>
    </submittedName>
</protein>
<sequence length="284" mass="32529">MNLMEQYFYGKDGVKLFCRKDIPSKCKCIVVIAHGFMEHSGRYIDFAKILIAQNIGVCIIDHRGNGFSEGPKGDIEDFFDFVEDLHYLIQDLKSRYKKPIVTYGHSMGGLITFIYGLKYKEDLMGQILASPALGVPIGMKNLPPAFYESLGFMAGDLKIHRVGEGLATRNEVYIEAFKEDKVGNTFATMRFMDQFLRIGVEYAIEHAKEYAVPSLFLLGTKDLVIPISRNRSLVRKIPFEDKQIIEYESCMHDLLHDLDTEIQKIQEDVLSWIEKLIKKHTKTN</sequence>
<dbReference type="InterPro" id="IPR022742">
    <property type="entry name" value="Hydrolase_4"/>
</dbReference>
<keyword evidence="3" id="KW-1185">Reference proteome</keyword>
<dbReference type="Proteomes" id="UP000655830">
    <property type="component" value="Unassembled WGS sequence"/>
</dbReference>
<proteinExistence type="predicted"/>
<name>A0A926EC67_9FIRM</name>
<dbReference type="InterPro" id="IPR051044">
    <property type="entry name" value="MAG_DAG_Lipase"/>
</dbReference>
<evidence type="ECO:0000313" key="2">
    <source>
        <dbReference type="EMBL" id="MBC8578291.1"/>
    </source>
</evidence>
<comment type="caution">
    <text evidence="2">The sequence shown here is derived from an EMBL/GenBank/DDBJ whole genome shotgun (WGS) entry which is preliminary data.</text>
</comment>
<dbReference type="RefSeq" id="WP_177669387.1">
    <property type="nucleotide sequence ID" value="NZ_JACRSY010000002.1"/>
</dbReference>
<accession>A0A926EC67</accession>
<gene>
    <name evidence="2" type="ORF">H8718_01875</name>
</gene>
<reference evidence="2" key="1">
    <citation type="submission" date="2020-08" db="EMBL/GenBank/DDBJ databases">
        <title>Genome public.</title>
        <authorList>
            <person name="Liu C."/>
            <person name="Sun Q."/>
        </authorList>
    </citation>
    <scope>NUCLEOTIDE SEQUENCE</scope>
    <source>
        <strain evidence="2">NSJ-12</strain>
    </source>
</reference>
<organism evidence="2 3">
    <name type="scientific">Zhenhengia yiwuensis</name>
    <dbReference type="NCBI Taxonomy" id="2763666"/>
    <lineage>
        <taxon>Bacteria</taxon>
        <taxon>Bacillati</taxon>
        <taxon>Bacillota</taxon>
        <taxon>Clostridia</taxon>
        <taxon>Lachnospirales</taxon>
        <taxon>Lachnospiraceae</taxon>
        <taxon>Zhenhengia</taxon>
    </lineage>
</organism>
<evidence type="ECO:0000313" key="3">
    <source>
        <dbReference type="Proteomes" id="UP000655830"/>
    </source>
</evidence>
<dbReference type="SUPFAM" id="SSF53474">
    <property type="entry name" value="alpha/beta-Hydrolases"/>
    <property type="match status" value="1"/>
</dbReference>
<dbReference type="EMBL" id="JACRSY010000002">
    <property type="protein sequence ID" value="MBC8578291.1"/>
    <property type="molecule type" value="Genomic_DNA"/>
</dbReference>
<feature type="domain" description="Serine aminopeptidase S33" evidence="1">
    <location>
        <begin position="27"/>
        <end position="259"/>
    </location>
</feature>
<dbReference type="PANTHER" id="PTHR11614">
    <property type="entry name" value="PHOSPHOLIPASE-RELATED"/>
    <property type="match status" value="1"/>
</dbReference>
<dbReference type="AlphaFoldDB" id="A0A926EC67"/>